<dbReference type="InterPro" id="IPR036249">
    <property type="entry name" value="Thioredoxin-like_sf"/>
</dbReference>
<dbReference type="EMBL" id="CP019640">
    <property type="protein sequence ID" value="AQQ52090.1"/>
    <property type="molecule type" value="Genomic_DNA"/>
</dbReference>
<name>A0A1Q2KV55_9BACL</name>
<evidence type="ECO:0000313" key="3">
    <source>
        <dbReference type="Proteomes" id="UP000188184"/>
    </source>
</evidence>
<sequence length="235" mass="26787">MKIDIWSDYVCPFCYINKKRLEEAIKRTGFEKSTDIEYKAFQLDPDALPASSETGIERLARKQGVSQEEAGKIAEDLNAQAKTVGLKFNFDEMTTVNTFDAHRLAKWSAIRRKRKEFDNHVFDTYFSEGRKIGVEEVLINIAKEVDLPWYEAEKVLRSDEFKEDVLDDIRQARRLGITGIPFIVLNGKYSVSGAQPAEVLEDIIRKVAKEEGLTPVLHPILEEEQQAGADRKCGM</sequence>
<evidence type="ECO:0000259" key="1">
    <source>
        <dbReference type="Pfam" id="PF01323"/>
    </source>
</evidence>
<dbReference type="OrthoDB" id="9799122at2"/>
<proteinExistence type="predicted"/>
<feature type="domain" description="DSBA-like thioredoxin" evidence="1">
    <location>
        <begin position="3"/>
        <end position="204"/>
    </location>
</feature>
<keyword evidence="3" id="KW-1185">Reference proteome</keyword>
<dbReference type="SUPFAM" id="SSF52833">
    <property type="entry name" value="Thioredoxin-like"/>
    <property type="match status" value="1"/>
</dbReference>
<dbReference type="InterPro" id="IPR001853">
    <property type="entry name" value="DSBA-like_thioredoxin_dom"/>
</dbReference>
<gene>
    <name evidence="2" type="ORF">B0X71_02425</name>
</gene>
<dbReference type="GO" id="GO:0016491">
    <property type="term" value="F:oxidoreductase activity"/>
    <property type="evidence" value="ECO:0007669"/>
    <property type="project" value="InterPro"/>
</dbReference>
<dbReference type="Proteomes" id="UP000188184">
    <property type="component" value="Chromosome"/>
</dbReference>
<accession>A0A1Q2KV55</accession>
<dbReference type="PANTHER" id="PTHR13887:SF41">
    <property type="entry name" value="THIOREDOXIN SUPERFAMILY PROTEIN"/>
    <property type="match status" value="1"/>
</dbReference>
<dbReference type="Pfam" id="PF01323">
    <property type="entry name" value="DSBA"/>
    <property type="match status" value="1"/>
</dbReference>
<dbReference type="RefSeq" id="WP_077587961.1">
    <property type="nucleotide sequence ID" value="NZ_CP019640.1"/>
</dbReference>
<organism evidence="2 3">
    <name type="scientific">Planococcus lenghuensis</name>
    <dbReference type="NCBI Taxonomy" id="2213202"/>
    <lineage>
        <taxon>Bacteria</taxon>
        <taxon>Bacillati</taxon>
        <taxon>Bacillota</taxon>
        <taxon>Bacilli</taxon>
        <taxon>Bacillales</taxon>
        <taxon>Caryophanaceae</taxon>
        <taxon>Planococcus</taxon>
    </lineage>
</organism>
<dbReference type="AlphaFoldDB" id="A0A1Q2KV55"/>
<reference evidence="2 3" key="1">
    <citation type="submission" date="2017-02" db="EMBL/GenBank/DDBJ databases">
        <title>The complete genomic sequence of a novel cold adapted crude oil-degrading bacterium Planococcus qaidamina Y42.</title>
        <authorList>
            <person name="Yang R."/>
        </authorList>
    </citation>
    <scope>NUCLEOTIDE SEQUENCE [LARGE SCALE GENOMIC DNA]</scope>
    <source>
        <strain evidence="2 3">Y42</strain>
    </source>
</reference>
<protein>
    <recommendedName>
        <fullName evidence="1">DSBA-like thioredoxin domain-containing protein</fullName>
    </recommendedName>
</protein>
<dbReference type="Gene3D" id="3.40.30.10">
    <property type="entry name" value="Glutaredoxin"/>
    <property type="match status" value="1"/>
</dbReference>
<evidence type="ECO:0000313" key="2">
    <source>
        <dbReference type="EMBL" id="AQQ52090.1"/>
    </source>
</evidence>
<dbReference type="KEGG" id="pmar:B0X71_02425"/>
<dbReference type="PANTHER" id="PTHR13887">
    <property type="entry name" value="GLUTATHIONE S-TRANSFERASE KAPPA"/>
    <property type="match status" value="1"/>
</dbReference>
<dbReference type="CDD" id="cd03024">
    <property type="entry name" value="DsbA_FrnE"/>
    <property type="match status" value="1"/>
</dbReference>